<keyword evidence="4 6" id="KW-1133">Transmembrane helix</keyword>
<gene>
    <name evidence="8" type="ORF">HH1059_05440</name>
</gene>
<dbReference type="Gene3D" id="1.20.1260.100">
    <property type="entry name" value="TspO/MBR protein"/>
    <property type="match status" value="1"/>
</dbReference>
<keyword evidence="9" id="KW-1185">Reference proteome</keyword>
<feature type="transmembrane region" description="Helical" evidence="6">
    <location>
        <begin position="42"/>
        <end position="62"/>
    </location>
</feature>
<keyword evidence="5 6" id="KW-0472">Membrane</keyword>
<dbReference type="OrthoDB" id="9795496at2"/>
<dbReference type="PANTHER" id="PTHR10057">
    <property type="entry name" value="PERIPHERAL-TYPE BENZODIAZEPINE RECEPTOR"/>
    <property type="match status" value="1"/>
</dbReference>
<dbReference type="Proteomes" id="UP000218890">
    <property type="component" value="Chromosome"/>
</dbReference>
<keyword evidence="7" id="KW-0732">Signal</keyword>
<evidence type="ECO:0000256" key="3">
    <source>
        <dbReference type="ARBA" id="ARBA00022692"/>
    </source>
</evidence>
<dbReference type="Pfam" id="PF03073">
    <property type="entry name" value="TspO_MBR"/>
    <property type="match status" value="1"/>
</dbReference>
<feature type="transmembrane region" description="Helical" evidence="6">
    <location>
        <begin position="97"/>
        <end position="119"/>
    </location>
</feature>
<proteinExistence type="inferred from homology"/>
<sequence>MSLMLFLIFLAACAVAAATGHFFGPGQWYAKLNKPEWTPPNWVFPLGWAIMYPAMAIAAWRVGISGHDLVPLALALWALQLALNTLWTPIFFGLQQIFTALVAICCMWVAVLFTTGVFLTVDWLAGLLFLLYLAWASFASALNYEVWKRNSDVSAEG</sequence>
<accession>A0A0X8X943</accession>
<protein>
    <submittedName>
        <fullName evidence="8">Regulatory protein TspO</fullName>
    </submittedName>
</protein>
<evidence type="ECO:0000313" key="9">
    <source>
        <dbReference type="Proteomes" id="UP000218890"/>
    </source>
</evidence>
<comment type="similarity">
    <text evidence="2">Belongs to the TspO/BZRP family.</text>
</comment>
<dbReference type="PANTHER" id="PTHR10057:SF0">
    <property type="entry name" value="TRANSLOCATOR PROTEIN"/>
    <property type="match status" value="1"/>
</dbReference>
<dbReference type="GO" id="GO:0016020">
    <property type="term" value="C:membrane"/>
    <property type="evidence" value="ECO:0007669"/>
    <property type="project" value="UniProtKB-SubCell"/>
</dbReference>
<dbReference type="AlphaFoldDB" id="A0A0X8X943"/>
<dbReference type="InterPro" id="IPR004307">
    <property type="entry name" value="TspO_MBR"/>
</dbReference>
<dbReference type="CDD" id="cd15904">
    <property type="entry name" value="TSPO_MBR"/>
    <property type="match status" value="1"/>
</dbReference>
<feature type="transmembrane region" description="Helical" evidence="6">
    <location>
        <begin position="69"/>
        <end position="91"/>
    </location>
</feature>
<evidence type="ECO:0000256" key="7">
    <source>
        <dbReference type="SAM" id="SignalP"/>
    </source>
</evidence>
<dbReference type="NCBIfam" id="NF047825">
    <property type="entry name" value="T-richsensTspOAlph"/>
    <property type="match status" value="1"/>
</dbReference>
<name>A0A0X8X943_HALHR</name>
<evidence type="ECO:0000256" key="5">
    <source>
        <dbReference type="ARBA" id="ARBA00023136"/>
    </source>
</evidence>
<evidence type="ECO:0000256" key="6">
    <source>
        <dbReference type="SAM" id="Phobius"/>
    </source>
</evidence>
<evidence type="ECO:0000313" key="8">
    <source>
        <dbReference type="EMBL" id="BAU57228.1"/>
    </source>
</evidence>
<reference evidence="8" key="1">
    <citation type="submission" date="2016-02" db="EMBL/GenBank/DDBJ databases">
        <title>Halorhodospira halochloris DSM-1059 complete genome, version 2.</title>
        <authorList>
            <person name="Tsukatani Y."/>
        </authorList>
    </citation>
    <scope>NUCLEOTIDE SEQUENCE</scope>
    <source>
        <strain evidence="8">DSM 1059</strain>
    </source>
</reference>
<feature type="chain" id="PRO_5007071597" evidence="7">
    <location>
        <begin position="17"/>
        <end position="157"/>
    </location>
</feature>
<dbReference type="EMBL" id="AP017372">
    <property type="protein sequence ID" value="BAU57228.1"/>
    <property type="molecule type" value="Genomic_DNA"/>
</dbReference>
<dbReference type="InterPro" id="IPR038330">
    <property type="entry name" value="TspO/MBR-related_sf"/>
</dbReference>
<feature type="transmembrane region" description="Helical" evidence="6">
    <location>
        <begin position="126"/>
        <end position="144"/>
    </location>
</feature>
<dbReference type="KEGG" id="hhk:HH1059_05440"/>
<evidence type="ECO:0000256" key="2">
    <source>
        <dbReference type="ARBA" id="ARBA00007524"/>
    </source>
</evidence>
<evidence type="ECO:0000256" key="4">
    <source>
        <dbReference type="ARBA" id="ARBA00022989"/>
    </source>
</evidence>
<keyword evidence="3 6" id="KW-0812">Transmembrane</keyword>
<dbReference type="FunFam" id="1.20.1260.100:FF:000001">
    <property type="entry name" value="translocator protein 2"/>
    <property type="match status" value="1"/>
</dbReference>
<feature type="signal peptide" evidence="7">
    <location>
        <begin position="1"/>
        <end position="16"/>
    </location>
</feature>
<comment type="subcellular location">
    <subcellularLocation>
        <location evidence="1">Membrane</location>
        <topology evidence="1">Multi-pass membrane protein</topology>
    </subcellularLocation>
</comment>
<organism evidence="8 9">
    <name type="scientific">Halorhodospira halochloris</name>
    <name type="common">Ectothiorhodospira halochloris</name>
    <dbReference type="NCBI Taxonomy" id="1052"/>
    <lineage>
        <taxon>Bacteria</taxon>
        <taxon>Pseudomonadati</taxon>
        <taxon>Pseudomonadota</taxon>
        <taxon>Gammaproteobacteria</taxon>
        <taxon>Chromatiales</taxon>
        <taxon>Ectothiorhodospiraceae</taxon>
        <taxon>Halorhodospira</taxon>
    </lineage>
</organism>
<dbReference type="PIRSF" id="PIRSF005859">
    <property type="entry name" value="PBR"/>
    <property type="match status" value="1"/>
</dbReference>
<dbReference type="GO" id="GO:0033013">
    <property type="term" value="P:tetrapyrrole metabolic process"/>
    <property type="evidence" value="ECO:0007669"/>
    <property type="project" value="UniProtKB-ARBA"/>
</dbReference>
<evidence type="ECO:0000256" key="1">
    <source>
        <dbReference type="ARBA" id="ARBA00004141"/>
    </source>
</evidence>